<dbReference type="InterPro" id="IPR050298">
    <property type="entry name" value="Gram-neg_bact_OMP"/>
</dbReference>
<dbReference type="Gene3D" id="2.40.160.10">
    <property type="entry name" value="Porin"/>
    <property type="match status" value="1"/>
</dbReference>
<dbReference type="InterPro" id="IPR023614">
    <property type="entry name" value="Porin_dom_sf"/>
</dbReference>
<sequence>MALTWSTDDRQQMLAFHGKIQQDFGALGYQQGYQAESFGGDTHASLGLSGAGRLNEQVILIGELSWDLLSDSRYGDQIYSDEAWLGVRIRNELELTVGRSDSPFNQLRDLTDVFNLFGGHGYMATSTLDDQIKLTWASDGWDVRAGYAANDADRQDGNSGVKSQYGASAGYQANNGLGIVLAAENQHQGAPNGDIRDLALGLSYRTPGGFYAALTRGRADYQDVCWVGPGCIDRFRFEYWEGVLSYSYKQLALGLGYNRLSLKQPARARWEDKVILATEYYLMPRAKVYAEYLVNRADSEDDLYGVGLQYYF</sequence>
<evidence type="ECO:0000259" key="4">
    <source>
        <dbReference type="Pfam" id="PF13609"/>
    </source>
</evidence>
<dbReference type="InterPro" id="IPR033900">
    <property type="entry name" value="Gram_neg_porin_domain"/>
</dbReference>
<dbReference type="PANTHER" id="PTHR34501:SF2">
    <property type="entry name" value="OUTER MEMBRANE PORIN F-RELATED"/>
    <property type="match status" value="1"/>
</dbReference>
<evidence type="ECO:0000313" key="6">
    <source>
        <dbReference type="Proteomes" id="UP000242757"/>
    </source>
</evidence>
<dbReference type="Proteomes" id="UP000242757">
    <property type="component" value="Unassembled WGS sequence"/>
</dbReference>
<evidence type="ECO:0000256" key="3">
    <source>
        <dbReference type="ARBA" id="ARBA00023136"/>
    </source>
</evidence>
<dbReference type="OrthoDB" id="5597559at2"/>
<name>A0A233RD66_9GAMM</name>
<keyword evidence="6" id="KW-1185">Reference proteome</keyword>
<evidence type="ECO:0000256" key="1">
    <source>
        <dbReference type="ARBA" id="ARBA00004571"/>
    </source>
</evidence>
<protein>
    <submittedName>
        <fullName evidence="5">Porin</fullName>
    </submittedName>
</protein>
<comment type="caution">
    <text evidence="5">The sequence shown here is derived from an EMBL/GenBank/DDBJ whole genome shotgun (WGS) entry which is preliminary data.</text>
</comment>
<evidence type="ECO:0000256" key="2">
    <source>
        <dbReference type="ARBA" id="ARBA00022729"/>
    </source>
</evidence>
<reference evidence="5 6" key="1">
    <citation type="submission" date="2017-08" db="EMBL/GenBank/DDBJ databases">
        <title>A Genome Sequence of Oceanimonas doudoroffii ATCC 27123T.</title>
        <authorList>
            <person name="Brennan M.A."/>
            <person name="Maclea K.S."/>
            <person name="Mcclelland W.D."/>
            <person name="Trachtenberg A.M."/>
        </authorList>
    </citation>
    <scope>NUCLEOTIDE SEQUENCE [LARGE SCALE GENOMIC DNA]</scope>
    <source>
        <strain evidence="5 6">ATCC 27123</strain>
    </source>
</reference>
<dbReference type="SUPFAM" id="SSF56935">
    <property type="entry name" value="Porins"/>
    <property type="match status" value="1"/>
</dbReference>
<gene>
    <name evidence="5" type="ORF">B6S08_12635</name>
</gene>
<organism evidence="5 6">
    <name type="scientific">Oceanimonas doudoroffii</name>
    <dbReference type="NCBI Taxonomy" id="84158"/>
    <lineage>
        <taxon>Bacteria</taxon>
        <taxon>Pseudomonadati</taxon>
        <taxon>Pseudomonadota</taxon>
        <taxon>Gammaproteobacteria</taxon>
        <taxon>Aeromonadales</taxon>
        <taxon>Aeromonadaceae</taxon>
        <taxon>Oceanimonas</taxon>
    </lineage>
</organism>
<keyword evidence="2" id="KW-0732">Signal</keyword>
<dbReference type="AlphaFoldDB" id="A0A233RD66"/>
<dbReference type="Pfam" id="PF13609">
    <property type="entry name" value="Porin_4"/>
    <property type="match status" value="1"/>
</dbReference>
<evidence type="ECO:0000313" key="5">
    <source>
        <dbReference type="EMBL" id="OXY81333.1"/>
    </source>
</evidence>
<keyword evidence="3" id="KW-0472">Membrane</keyword>
<feature type="domain" description="Porin" evidence="4">
    <location>
        <begin position="38"/>
        <end position="296"/>
    </location>
</feature>
<proteinExistence type="predicted"/>
<dbReference type="GO" id="GO:0015288">
    <property type="term" value="F:porin activity"/>
    <property type="evidence" value="ECO:0007669"/>
    <property type="project" value="InterPro"/>
</dbReference>
<comment type="subcellular location">
    <subcellularLocation>
        <location evidence="1">Cell outer membrane</location>
        <topology evidence="1">Multi-pass membrane protein</topology>
    </subcellularLocation>
</comment>
<dbReference type="GO" id="GO:0009279">
    <property type="term" value="C:cell outer membrane"/>
    <property type="evidence" value="ECO:0007669"/>
    <property type="project" value="UniProtKB-SubCell"/>
</dbReference>
<accession>A0A233RD66</accession>
<dbReference type="EMBL" id="NBIM01000004">
    <property type="protein sequence ID" value="OXY81333.1"/>
    <property type="molecule type" value="Genomic_DNA"/>
</dbReference>
<dbReference type="PANTHER" id="PTHR34501">
    <property type="entry name" value="PROTEIN YDDL-RELATED"/>
    <property type="match status" value="1"/>
</dbReference>